<dbReference type="Proteomes" id="UP000198512">
    <property type="component" value="Unassembled WGS sequence"/>
</dbReference>
<evidence type="ECO:0000313" key="2">
    <source>
        <dbReference type="EMBL" id="SER35114.1"/>
    </source>
</evidence>
<protein>
    <recommendedName>
        <fullName evidence="1">DUF5629 domain-containing protein</fullName>
    </recommendedName>
</protein>
<dbReference type="EMBL" id="FOFP01000024">
    <property type="protein sequence ID" value="SER35114.1"/>
    <property type="molecule type" value="Genomic_DNA"/>
</dbReference>
<evidence type="ECO:0000259" key="1">
    <source>
        <dbReference type="Pfam" id="PF18629"/>
    </source>
</evidence>
<feature type="domain" description="DUF5629" evidence="1">
    <location>
        <begin position="8"/>
        <end position="102"/>
    </location>
</feature>
<dbReference type="RefSeq" id="WP_069521206.1">
    <property type="nucleotide sequence ID" value="NZ_FOFP01000024.1"/>
</dbReference>
<dbReference type="Gene3D" id="2.30.29.190">
    <property type="match status" value="1"/>
</dbReference>
<proteinExistence type="predicted"/>
<keyword evidence="3" id="KW-1185">Reference proteome</keyword>
<evidence type="ECO:0000313" key="3">
    <source>
        <dbReference type="Proteomes" id="UP000198512"/>
    </source>
</evidence>
<dbReference type="Pfam" id="PF18629">
    <property type="entry name" value="DUF5629"/>
    <property type="match status" value="1"/>
</dbReference>
<accession>A0ABY1BPY9</accession>
<name>A0ABY1BPY9_9PSED</name>
<dbReference type="InterPro" id="IPR041081">
    <property type="entry name" value="DUF5629"/>
</dbReference>
<gene>
    <name evidence="2" type="ORF">SAMN05216600_12410</name>
</gene>
<sequence length="116" mass="12679">MTSSHNSLIEALEAADMLEIDGLHAWQFSLDKELLAQVASGSADADSTARPLLGIECIDGRTHRSWRFSLGEVRAAQYQSEDACWQLKAGEEGHQLRCFDAISGDNEDDGEAPITE</sequence>
<organism evidence="2 3">
    <name type="scientific">Pseudomonas cuatrocienegasensis</name>
    <dbReference type="NCBI Taxonomy" id="543360"/>
    <lineage>
        <taxon>Bacteria</taxon>
        <taxon>Pseudomonadati</taxon>
        <taxon>Pseudomonadota</taxon>
        <taxon>Gammaproteobacteria</taxon>
        <taxon>Pseudomonadales</taxon>
        <taxon>Pseudomonadaceae</taxon>
        <taxon>Pseudomonas</taxon>
    </lineage>
</organism>
<comment type="caution">
    <text evidence="2">The sequence shown here is derived from an EMBL/GenBank/DDBJ whole genome shotgun (WGS) entry which is preliminary data.</text>
</comment>
<reference evidence="2 3" key="1">
    <citation type="submission" date="2016-10" db="EMBL/GenBank/DDBJ databases">
        <authorList>
            <person name="Varghese N."/>
            <person name="Submissions S."/>
        </authorList>
    </citation>
    <scope>NUCLEOTIDE SEQUENCE [LARGE SCALE GENOMIC DNA]</scope>
    <source>
        <strain evidence="2 3">CIP 109853</strain>
    </source>
</reference>